<name>A0ABT1XE25_9BURK</name>
<keyword evidence="2" id="KW-0479">Metal-binding</keyword>
<evidence type="ECO:0000313" key="6">
    <source>
        <dbReference type="Proteomes" id="UP001165267"/>
    </source>
</evidence>
<dbReference type="Pfam" id="PF13531">
    <property type="entry name" value="SBP_bac_11"/>
    <property type="match status" value="1"/>
</dbReference>
<feature type="chain" id="PRO_5045602641" evidence="4">
    <location>
        <begin position="20"/>
        <end position="254"/>
    </location>
</feature>
<evidence type="ECO:0000256" key="2">
    <source>
        <dbReference type="ARBA" id="ARBA00022723"/>
    </source>
</evidence>
<dbReference type="InterPro" id="IPR005950">
    <property type="entry name" value="ModA"/>
</dbReference>
<feature type="signal peptide" evidence="4">
    <location>
        <begin position="1"/>
        <end position="19"/>
    </location>
</feature>
<reference evidence="5" key="1">
    <citation type="submission" date="2022-07" db="EMBL/GenBank/DDBJ databases">
        <authorList>
            <person name="Xamxidin M."/>
        </authorList>
    </citation>
    <scope>NUCLEOTIDE SEQUENCE</scope>
    <source>
        <strain evidence="5">YS8-69</strain>
    </source>
</reference>
<keyword evidence="6" id="KW-1185">Reference proteome</keyword>
<dbReference type="CDD" id="cd13539">
    <property type="entry name" value="PBP2_AvModA"/>
    <property type="match status" value="1"/>
</dbReference>
<dbReference type="PIRSF" id="PIRSF004846">
    <property type="entry name" value="ModA"/>
    <property type="match status" value="1"/>
</dbReference>
<dbReference type="NCBIfam" id="TIGR01256">
    <property type="entry name" value="modA"/>
    <property type="match status" value="1"/>
</dbReference>
<evidence type="ECO:0000256" key="1">
    <source>
        <dbReference type="ARBA" id="ARBA00009175"/>
    </source>
</evidence>
<organism evidence="5 6">
    <name type="scientific">Limnobacter parvus</name>
    <dbReference type="NCBI Taxonomy" id="2939690"/>
    <lineage>
        <taxon>Bacteria</taxon>
        <taxon>Pseudomonadati</taxon>
        <taxon>Pseudomonadota</taxon>
        <taxon>Betaproteobacteria</taxon>
        <taxon>Burkholderiales</taxon>
        <taxon>Burkholderiaceae</taxon>
        <taxon>Limnobacter</taxon>
    </lineage>
</organism>
<proteinExistence type="inferred from homology"/>
<evidence type="ECO:0000313" key="5">
    <source>
        <dbReference type="EMBL" id="MCR2745528.1"/>
    </source>
</evidence>
<evidence type="ECO:0000256" key="3">
    <source>
        <dbReference type="ARBA" id="ARBA00022729"/>
    </source>
</evidence>
<dbReference type="InterPro" id="IPR050682">
    <property type="entry name" value="ModA/WtpA"/>
</dbReference>
<keyword evidence="3 4" id="KW-0732">Signal</keyword>
<comment type="similarity">
    <text evidence="1">Belongs to the bacterial solute-binding protein ModA family.</text>
</comment>
<gene>
    <name evidence="5" type="primary">modA</name>
    <name evidence="5" type="ORF">NSP04_02565</name>
</gene>
<dbReference type="PANTHER" id="PTHR30632:SF14">
    <property type="entry name" value="TUNGSTATE_MOLYBDATE_CHROMATE-BINDING PROTEIN MODA"/>
    <property type="match status" value="1"/>
</dbReference>
<dbReference type="RefSeq" id="WP_257510775.1">
    <property type="nucleotide sequence ID" value="NZ_JANKHG010000014.1"/>
</dbReference>
<dbReference type="EMBL" id="JANKHG010000014">
    <property type="protein sequence ID" value="MCR2745528.1"/>
    <property type="molecule type" value="Genomic_DNA"/>
</dbReference>
<accession>A0ABT1XE25</accession>
<dbReference type="InterPro" id="IPR044084">
    <property type="entry name" value="AvModA-like_subst-bd"/>
</dbReference>
<sequence>MVRTVACIFFLAWAGIAQASSATVAAAATLRHALAEIIPQFSQATGHTLKVAYGSSGNFYSQIKQGAPFDLFLSADMDFPQKLVDEKFATPPVHAYAEGRLVLLVPHGSKLKPDGTLKDLSAALQDGRIRKFSIANPSMAPYGMRAKEVLIHAGLWRVLQAHLVIGENVGQAAQFASSGAAQGGLVALSLALAPELVARTQYTLISREWHQPLIQGMVLIKPENVAAIAFLDYLKTDAARAVLKRYGYDKPGGP</sequence>
<evidence type="ECO:0000256" key="4">
    <source>
        <dbReference type="SAM" id="SignalP"/>
    </source>
</evidence>
<comment type="caution">
    <text evidence="5">The sequence shown here is derived from an EMBL/GenBank/DDBJ whole genome shotgun (WGS) entry which is preliminary data.</text>
</comment>
<dbReference type="Proteomes" id="UP001165267">
    <property type="component" value="Unassembled WGS sequence"/>
</dbReference>
<dbReference type="PANTHER" id="PTHR30632">
    <property type="entry name" value="MOLYBDATE-BINDING PERIPLASMIC PROTEIN"/>
    <property type="match status" value="1"/>
</dbReference>
<dbReference type="SUPFAM" id="SSF53850">
    <property type="entry name" value="Periplasmic binding protein-like II"/>
    <property type="match status" value="1"/>
</dbReference>
<dbReference type="Gene3D" id="3.40.190.10">
    <property type="entry name" value="Periplasmic binding protein-like II"/>
    <property type="match status" value="2"/>
</dbReference>
<protein>
    <submittedName>
        <fullName evidence="5">Molybdate ABC transporter substrate-binding protein</fullName>
    </submittedName>
</protein>